<dbReference type="InterPro" id="IPR058669">
    <property type="entry name" value="TPR_IPO7/11-like"/>
</dbReference>
<sequence length="1038" mass="116359">MSFAIEAPGEAQPLSPDELYVALQDATSSATPAPRRQATIFLNRTLPYEIRLLSIIQLKNGVDKYWRTFSHIKGGIQDEEKTFIRSRLFQGTVEEENGALALHNALAAAKIIRIDYPQHWPDAMSNLIGLLRTYRNGNPAHLQGALLLVLRVVKELATARLRKSQTALQGITPELAYLLVEMYSERTAIWLGFLAGGQGEKDAADHAILHSLLCARILRLLIITGYDNPYKDKTVESFWSISQGHFGQFLGYISQGSAVPGGYRNVIGKHLVQFSKLHIALSDSHPASFVSLPNSLPLLHAYWDLVAKFAAVFDKSDGARKLAGAGNESKYEDENALHEKLALMALTLLRNCVRIAHRPFQSFRYRTDDEKREREEAVQRLKTEWLTDEFVTQMTNVLITQLFLFRKSDLEAWVEEPEEWEHREQGEGNAYEFEVRPCAEKLFLDLLTSYKSMLIPPLLTYFQTSTAPGASVATKEAVYTAMGLAAAHIVTAKQTSDAQANQLLDFDGLLTTTLTQDAQEQGPLAKVLRRRLAILLSSWIIVQSTETNRPVVYQLFTHFMNPNDEANDLVVRITAARQLRWVVDEMLFDVDQFLPYAGDVMPQLVELISNVEIDDTKLAILETIRILVTRMESRAAQFGDFIMAALPHIWESSGDEDYMVKQAVIAIFSALVMSMGPESQKYQHHILPMLAEVARPGSDLHMALVDEGLELWNSIIMQSNPPLSPDLTNLIEYALPLLEYQGETARSSLEIIESYIIMAPQAVLEDRLRRPILAALGPVLESQSRERVRTGTACIENIIRAATELGGAGGVSVVLQDMMETGFLQSILQSLREAWEAHQTTGPNRKVSKLNTVTEGDYFAIIARLALAEPNAFMMMLGSFGPVEAVWDWLGSEWFSHLGSMDDLPRQKLYLLALTRILELPDPVQTISLGKLQDYFTMWNSTISELQDGVSVETDCLMEPELPVEEWHCPKNVKENELAAKDPVHSVHAFDFVKARLGDVVQRVGGEERFEAEWGANVDREVLEAFRRLSQAVGQRGA</sequence>
<dbReference type="GO" id="GO:0005829">
    <property type="term" value="C:cytosol"/>
    <property type="evidence" value="ECO:0007669"/>
    <property type="project" value="TreeGrafter"/>
</dbReference>
<dbReference type="PANTHER" id="PTHR10997">
    <property type="entry name" value="IMPORTIN-7, 8, 11"/>
    <property type="match status" value="1"/>
</dbReference>
<dbReference type="FunFam" id="1.25.10.10:FF:000362">
    <property type="entry name" value="Importin 11, putative"/>
    <property type="match status" value="1"/>
</dbReference>
<organism evidence="6 7">
    <name type="scientific">Cephalotrichum gorgonifer</name>
    <dbReference type="NCBI Taxonomy" id="2041049"/>
    <lineage>
        <taxon>Eukaryota</taxon>
        <taxon>Fungi</taxon>
        <taxon>Dikarya</taxon>
        <taxon>Ascomycota</taxon>
        <taxon>Pezizomycotina</taxon>
        <taxon>Sordariomycetes</taxon>
        <taxon>Hypocreomycetidae</taxon>
        <taxon>Microascales</taxon>
        <taxon>Microascaceae</taxon>
        <taxon>Cephalotrichum</taxon>
    </lineage>
</organism>
<keyword evidence="7" id="KW-1185">Reference proteome</keyword>
<dbReference type="EMBL" id="ONZQ02000006">
    <property type="protein sequence ID" value="SPO02194.1"/>
    <property type="molecule type" value="Genomic_DNA"/>
</dbReference>
<comment type="similarity">
    <text evidence="2">Belongs to the importin beta family.</text>
</comment>
<comment type="subcellular location">
    <subcellularLocation>
        <location evidence="1">Nucleus</location>
    </subcellularLocation>
</comment>
<dbReference type="AlphaFoldDB" id="A0AAE8MYR2"/>
<dbReference type="Pfam" id="PF03810">
    <property type="entry name" value="IBN_N"/>
    <property type="match status" value="1"/>
</dbReference>
<dbReference type="GO" id="GO:0006606">
    <property type="term" value="P:protein import into nucleus"/>
    <property type="evidence" value="ECO:0007669"/>
    <property type="project" value="TreeGrafter"/>
</dbReference>
<feature type="domain" description="Importin N-terminal" evidence="5">
    <location>
        <begin position="40"/>
        <end position="94"/>
    </location>
</feature>
<dbReference type="SUPFAM" id="SSF48371">
    <property type="entry name" value="ARM repeat"/>
    <property type="match status" value="1"/>
</dbReference>
<evidence type="ECO:0000313" key="7">
    <source>
        <dbReference type="Proteomes" id="UP001187682"/>
    </source>
</evidence>
<dbReference type="Proteomes" id="UP001187682">
    <property type="component" value="Unassembled WGS sequence"/>
</dbReference>
<evidence type="ECO:0000256" key="2">
    <source>
        <dbReference type="ARBA" id="ARBA00007991"/>
    </source>
</evidence>
<evidence type="ECO:0000256" key="4">
    <source>
        <dbReference type="ARBA" id="ARBA00023242"/>
    </source>
</evidence>
<dbReference type="Gene3D" id="1.25.10.10">
    <property type="entry name" value="Leucine-rich Repeat Variant"/>
    <property type="match status" value="1"/>
</dbReference>
<evidence type="ECO:0000256" key="3">
    <source>
        <dbReference type="ARBA" id="ARBA00022448"/>
    </source>
</evidence>
<keyword evidence="4" id="KW-0539">Nucleus</keyword>
<dbReference type="PROSITE" id="PS50166">
    <property type="entry name" value="IMPORTIN_B_NT"/>
    <property type="match status" value="1"/>
</dbReference>
<name>A0AAE8MYR2_9PEZI</name>
<dbReference type="InterPro" id="IPR011989">
    <property type="entry name" value="ARM-like"/>
</dbReference>
<dbReference type="PANTHER" id="PTHR10997:SF7">
    <property type="entry name" value="IMPORTIN-11"/>
    <property type="match status" value="1"/>
</dbReference>
<accession>A0AAE8MYR2</accession>
<reference evidence="6" key="1">
    <citation type="submission" date="2018-03" db="EMBL/GenBank/DDBJ databases">
        <authorList>
            <person name="Guldener U."/>
        </authorList>
    </citation>
    <scope>NUCLEOTIDE SEQUENCE</scope>
</reference>
<dbReference type="GO" id="GO:0005635">
    <property type="term" value="C:nuclear envelope"/>
    <property type="evidence" value="ECO:0007669"/>
    <property type="project" value="TreeGrafter"/>
</dbReference>
<gene>
    <name evidence="6" type="ORF">DNG_04867</name>
</gene>
<dbReference type="InterPro" id="IPR001494">
    <property type="entry name" value="Importin-beta_N"/>
</dbReference>
<evidence type="ECO:0000256" key="1">
    <source>
        <dbReference type="ARBA" id="ARBA00004123"/>
    </source>
</evidence>
<evidence type="ECO:0000259" key="5">
    <source>
        <dbReference type="PROSITE" id="PS50166"/>
    </source>
</evidence>
<dbReference type="Pfam" id="PF25758">
    <property type="entry name" value="TPR_IPO11"/>
    <property type="match status" value="1"/>
</dbReference>
<keyword evidence="3" id="KW-0813">Transport</keyword>
<evidence type="ECO:0000313" key="6">
    <source>
        <dbReference type="EMBL" id="SPO02194.1"/>
    </source>
</evidence>
<dbReference type="InterPro" id="IPR016024">
    <property type="entry name" value="ARM-type_fold"/>
</dbReference>
<dbReference type="GO" id="GO:0031267">
    <property type="term" value="F:small GTPase binding"/>
    <property type="evidence" value="ECO:0007669"/>
    <property type="project" value="InterPro"/>
</dbReference>
<proteinExistence type="inferred from homology"/>
<comment type="caution">
    <text evidence="6">The sequence shown here is derived from an EMBL/GenBank/DDBJ whole genome shotgun (WGS) entry which is preliminary data.</text>
</comment>
<protein>
    <submittedName>
        <fullName evidence="6">Related to nuclear transport factor</fullName>
    </submittedName>
</protein>